<feature type="transmembrane region" description="Helical" evidence="19">
    <location>
        <begin position="167"/>
        <end position="186"/>
    </location>
</feature>
<dbReference type="UniPathway" id="UPA00148">
    <property type="reaction ID" value="UER00238"/>
</dbReference>
<comment type="catalytic activity">
    <reaction evidence="17 19">
        <text>alpha-ribazole + adenosylcob(III)inamide-GDP = adenosylcob(III)alamin + GMP + H(+)</text>
        <dbReference type="Rhea" id="RHEA:16049"/>
        <dbReference type="ChEBI" id="CHEBI:10329"/>
        <dbReference type="ChEBI" id="CHEBI:15378"/>
        <dbReference type="ChEBI" id="CHEBI:18408"/>
        <dbReference type="ChEBI" id="CHEBI:58115"/>
        <dbReference type="ChEBI" id="CHEBI:60487"/>
        <dbReference type="EC" id="2.7.8.26"/>
    </reaction>
</comment>
<comment type="catalytic activity">
    <reaction evidence="18 19">
        <text>alpha-ribazole 5'-phosphate + adenosylcob(III)inamide-GDP = adenosylcob(III)alamin 5'-phosphate + GMP + H(+)</text>
        <dbReference type="Rhea" id="RHEA:23560"/>
        <dbReference type="ChEBI" id="CHEBI:15378"/>
        <dbReference type="ChEBI" id="CHEBI:57918"/>
        <dbReference type="ChEBI" id="CHEBI:58115"/>
        <dbReference type="ChEBI" id="CHEBI:60487"/>
        <dbReference type="ChEBI" id="CHEBI:60493"/>
        <dbReference type="EC" id="2.7.8.26"/>
    </reaction>
</comment>
<evidence type="ECO:0000313" key="21">
    <source>
        <dbReference type="Proteomes" id="UP000186795"/>
    </source>
</evidence>
<comment type="subcellular location">
    <subcellularLocation>
        <location evidence="2 19">Cell membrane</location>
        <topology evidence="2 19">Multi-pass membrane protein</topology>
    </subcellularLocation>
</comment>
<evidence type="ECO:0000256" key="9">
    <source>
        <dbReference type="ARBA" id="ARBA00022679"/>
    </source>
</evidence>
<dbReference type="OrthoDB" id="9794626at2"/>
<reference evidence="21" key="1">
    <citation type="submission" date="2017-01" db="EMBL/GenBank/DDBJ databases">
        <authorList>
            <person name="Varghese N."/>
            <person name="Submissions S."/>
        </authorList>
    </citation>
    <scope>NUCLEOTIDE SEQUENCE [LARGE SCALE GENOMIC DNA]</scope>
    <source>
        <strain evidence="21">DSM 45196</strain>
    </source>
</reference>
<keyword evidence="11 19" id="KW-0460">Magnesium</keyword>
<evidence type="ECO:0000313" key="20">
    <source>
        <dbReference type="EMBL" id="SIT02419.1"/>
    </source>
</evidence>
<evidence type="ECO:0000256" key="11">
    <source>
        <dbReference type="ARBA" id="ARBA00022842"/>
    </source>
</evidence>
<evidence type="ECO:0000256" key="10">
    <source>
        <dbReference type="ARBA" id="ARBA00022692"/>
    </source>
</evidence>
<evidence type="ECO:0000256" key="19">
    <source>
        <dbReference type="HAMAP-Rule" id="MF_00719"/>
    </source>
</evidence>
<keyword evidence="12 19" id="KW-1133">Transmembrane helix</keyword>
<comment type="cofactor">
    <cofactor evidence="1 19">
        <name>Mg(2+)</name>
        <dbReference type="ChEBI" id="CHEBI:18420"/>
    </cofactor>
</comment>
<evidence type="ECO:0000256" key="6">
    <source>
        <dbReference type="ARBA" id="ARBA00015850"/>
    </source>
</evidence>
<dbReference type="PANTHER" id="PTHR34148:SF1">
    <property type="entry name" value="ADENOSYLCOBINAMIDE-GDP RIBAZOLETRANSFERASE"/>
    <property type="match status" value="1"/>
</dbReference>
<dbReference type="GO" id="GO:0009236">
    <property type="term" value="P:cobalamin biosynthetic process"/>
    <property type="evidence" value="ECO:0007669"/>
    <property type="project" value="UniProtKB-UniRule"/>
</dbReference>
<evidence type="ECO:0000256" key="1">
    <source>
        <dbReference type="ARBA" id="ARBA00001946"/>
    </source>
</evidence>
<comment type="function">
    <text evidence="14 19">Joins adenosylcobinamide-GDP and alpha-ribazole to generate adenosylcobalamin (Ado-cobalamin). Also synthesizes adenosylcobalamin 5'-phosphate from adenosylcobinamide-GDP and alpha-ribazole 5'-phosphate.</text>
</comment>
<dbReference type="NCBIfam" id="TIGR00317">
    <property type="entry name" value="cobS"/>
    <property type="match status" value="1"/>
</dbReference>
<gene>
    <name evidence="19" type="primary">cobS</name>
    <name evidence="20" type="ORF">SAMN05421790_11076</name>
</gene>
<evidence type="ECO:0000256" key="13">
    <source>
        <dbReference type="ARBA" id="ARBA00023136"/>
    </source>
</evidence>
<evidence type="ECO:0000256" key="3">
    <source>
        <dbReference type="ARBA" id="ARBA00004663"/>
    </source>
</evidence>
<dbReference type="GO" id="GO:0005886">
    <property type="term" value="C:plasma membrane"/>
    <property type="evidence" value="ECO:0007669"/>
    <property type="project" value="UniProtKB-SubCell"/>
</dbReference>
<feature type="transmembrane region" description="Helical" evidence="19">
    <location>
        <begin position="222"/>
        <end position="240"/>
    </location>
</feature>
<evidence type="ECO:0000256" key="18">
    <source>
        <dbReference type="ARBA" id="ARBA00049504"/>
    </source>
</evidence>
<organism evidence="20 21">
    <name type="scientific">Kroppenstedtia eburnea</name>
    <dbReference type="NCBI Taxonomy" id="714067"/>
    <lineage>
        <taxon>Bacteria</taxon>
        <taxon>Bacillati</taxon>
        <taxon>Bacillota</taxon>
        <taxon>Bacilli</taxon>
        <taxon>Bacillales</taxon>
        <taxon>Thermoactinomycetaceae</taxon>
        <taxon>Kroppenstedtia</taxon>
    </lineage>
</organism>
<feature type="transmembrane region" description="Helical" evidence="19">
    <location>
        <begin position="192"/>
        <end position="210"/>
    </location>
</feature>
<evidence type="ECO:0000256" key="14">
    <source>
        <dbReference type="ARBA" id="ARBA00025228"/>
    </source>
</evidence>
<dbReference type="Proteomes" id="UP000186795">
    <property type="component" value="Unassembled WGS sequence"/>
</dbReference>
<comment type="pathway">
    <text evidence="3 19">Cofactor biosynthesis; adenosylcobalamin biosynthesis; adenosylcobalamin from cob(II)yrinate a,c-diamide: step 7/7.</text>
</comment>
<dbReference type="PANTHER" id="PTHR34148">
    <property type="entry name" value="ADENOSYLCOBINAMIDE-GDP RIBAZOLETRANSFERASE"/>
    <property type="match status" value="1"/>
</dbReference>
<sequence length="245" mass="26445">MNAFFTALSFLTRIPVPLRSQPGSWSRSVRYYPAVGLVIGGMLAGFDLVAAAWFPPWVRGVLLLGLWVWLTGGLHLDGWMDTADGFGSYRPRERTLEIMKDSRVGAMGVIAAILLLLLKASALASTPGPLWIPLLAAPVIGRWALLPAIHFCPYLTQDGIGKGLREGLTPVSMAAATLFTLLVTVGSAGIRGLWFLVIPLVLVLLLGRAARKRLGGWTGDMYGALVEATEAGVLLLWLLLTEVWL</sequence>
<keyword evidence="13 19" id="KW-0472">Membrane</keyword>
<evidence type="ECO:0000256" key="16">
    <source>
        <dbReference type="ARBA" id="ARBA00032853"/>
    </source>
</evidence>
<dbReference type="GO" id="GO:0008818">
    <property type="term" value="F:cobalamin 5'-phosphate synthase activity"/>
    <property type="evidence" value="ECO:0007669"/>
    <property type="project" value="UniProtKB-UniRule"/>
</dbReference>
<keyword evidence="7 19" id="KW-1003">Cell membrane</keyword>
<accession>A0A1N7NW37</accession>
<name>A0A1N7NW37_9BACL</name>
<keyword evidence="8 19" id="KW-0169">Cobalamin biosynthesis</keyword>
<dbReference type="HAMAP" id="MF_00719">
    <property type="entry name" value="CobS"/>
    <property type="match status" value="1"/>
</dbReference>
<evidence type="ECO:0000256" key="15">
    <source>
        <dbReference type="ARBA" id="ARBA00032605"/>
    </source>
</evidence>
<proteinExistence type="inferred from homology"/>
<feature type="transmembrane region" description="Helical" evidence="19">
    <location>
        <begin position="104"/>
        <end position="124"/>
    </location>
</feature>
<dbReference type="EMBL" id="FTOD01000010">
    <property type="protein sequence ID" value="SIT02419.1"/>
    <property type="molecule type" value="Genomic_DNA"/>
</dbReference>
<dbReference type="EC" id="2.7.8.26" evidence="5 19"/>
<dbReference type="InterPro" id="IPR003805">
    <property type="entry name" value="CobS"/>
</dbReference>
<feature type="transmembrane region" description="Helical" evidence="19">
    <location>
        <begin position="30"/>
        <end position="54"/>
    </location>
</feature>
<dbReference type="RefSeq" id="WP_076525872.1">
    <property type="nucleotide sequence ID" value="NZ_CP048103.1"/>
</dbReference>
<protein>
    <recommendedName>
        <fullName evidence="6 19">Adenosylcobinamide-GDP ribazoletransferase</fullName>
        <ecNumber evidence="5 19">2.7.8.26</ecNumber>
    </recommendedName>
    <alternativeName>
        <fullName evidence="16 19">Cobalamin synthase</fullName>
    </alternativeName>
    <alternativeName>
        <fullName evidence="15 19">Cobalamin-5'-phosphate synthase</fullName>
    </alternativeName>
</protein>
<evidence type="ECO:0000256" key="5">
    <source>
        <dbReference type="ARBA" id="ARBA00013200"/>
    </source>
</evidence>
<comment type="similarity">
    <text evidence="4 19">Belongs to the CobS family.</text>
</comment>
<dbReference type="Pfam" id="PF02654">
    <property type="entry name" value="CobS"/>
    <property type="match status" value="1"/>
</dbReference>
<keyword evidence="21" id="KW-1185">Reference proteome</keyword>
<evidence type="ECO:0000256" key="17">
    <source>
        <dbReference type="ARBA" id="ARBA00048623"/>
    </source>
</evidence>
<evidence type="ECO:0000256" key="2">
    <source>
        <dbReference type="ARBA" id="ARBA00004651"/>
    </source>
</evidence>
<evidence type="ECO:0000256" key="7">
    <source>
        <dbReference type="ARBA" id="ARBA00022475"/>
    </source>
</evidence>
<evidence type="ECO:0000256" key="8">
    <source>
        <dbReference type="ARBA" id="ARBA00022573"/>
    </source>
</evidence>
<dbReference type="GO" id="GO:0051073">
    <property type="term" value="F:adenosylcobinamide-GDP ribazoletransferase activity"/>
    <property type="evidence" value="ECO:0007669"/>
    <property type="project" value="UniProtKB-UniRule"/>
</dbReference>
<keyword evidence="10 19" id="KW-0812">Transmembrane</keyword>
<feature type="transmembrane region" description="Helical" evidence="19">
    <location>
        <begin position="130"/>
        <end position="155"/>
    </location>
</feature>
<evidence type="ECO:0000256" key="4">
    <source>
        <dbReference type="ARBA" id="ARBA00010561"/>
    </source>
</evidence>
<evidence type="ECO:0000256" key="12">
    <source>
        <dbReference type="ARBA" id="ARBA00022989"/>
    </source>
</evidence>
<keyword evidence="9 19" id="KW-0808">Transferase</keyword>
<dbReference type="AlphaFoldDB" id="A0A1N7NW37"/>